<dbReference type="InterPro" id="IPR036844">
    <property type="entry name" value="Hint_dom_sf"/>
</dbReference>
<organism evidence="1 2">
    <name type="scientific">Fusarium acuminatum</name>
    <dbReference type="NCBI Taxonomy" id="5515"/>
    <lineage>
        <taxon>Eukaryota</taxon>
        <taxon>Fungi</taxon>
        <taxon>Dikarya</taxon>
        <taxon>Ascomycota</taxon>
        <taxon>Pezizomycotina</taxon>
        <taxon>Sordariomycetes</taxon>
        <taxon>Hypocreomycetidae</taxon>
        <taxon>Hypocreales</taxon>
        <taxon>Nectriaceae</taxon>
        <taxon>Fusarium</taxon>
        <taxon>Fusarium tricinctum species complex</taxon>
    </lineage>
</organism>
<name>A0ABZ2X0S7_9HYPO</name>
<proteinExistence type="predicted"/>
<keyword evidence="2" id="KW-1185">Reference proteome</keyword>
<accession>A0ABZ2X0S7</accession>
<dbReference type="EMBL" id="CP151263">
    <property type="protein sequence ID" value="WZH46669.1"/>
    <property type="molecule type" value="Genomic_DNA"/>
</dbReference>
<dbReference type="SUPFAM" id="SSF51294">
    <property type="entry name" value="Hedgehog/intein (Hint) domain"/>
    <property type="match status" value="1"/>
</dbReference>
<sequence>MPSNADTGGFVAGTVVETTMGKKAIENVGENSRVLTRAGESQQWGVRSDEVVMVPASDNLYSFNGSDPFFTAGQTFYTTTGIRAIDPVSARQQNPWLDVGTLKIGHVLLRLNATNTSYDPEEIKSIMRSRSQGGNVYGLHFREGLRSYHANGYLVSLNYPEITGASLSYQLRTMPDQDRTKALQSLRDLKLLFDRFGAG</sequence>
<protein>
    <submittedName>
        <fullName evidence="1">Hint_2 domain-containing protein</fullName>
    </submittedName>
</protein>
<reference evidence="1 2" key="1">
    <citation type="submission" date="2024-04" db="EMBL/GenBank/DDBJ databases">
        <title>Complete genome sequence of Fusarium acuminatum.</title>
        <authorList>
            <person name="Lan B."/>
        </authorList>
    </citation>
    <scope>NUCLEOTIDE SEQUENCE [LARGE SCALE GENOMIC DNA]</scope>
    <source>
        <strain evidence="1">1A</strain>
    </source>
</reference>
<evidence type="ECO:0000313" key="2">
    <source>
        <dbReference type="Proteomes" id="UP001489902"/>
    </source>
</evidence>
<dbReference type="Gene3D" id="2.170.16.10">
    <property type="entry name" value="Hedgehog/Intein (Hint) domain"/>
    <property type="match status" value="1"/>
</dbReference>
<gene>
    <name evidence="1" type="ORF">QYS62_007759</name>
</gene>
<dbReference type="Proteomes" id="UP001489902">
    <property type="component" value="Chromosome 4"/>
</dbReference>
<evidence type="ECO:0000313" key="1">
    <source>
        <dbReference type="EMBL" id="WZH46669.1"/>
    </source>
</evidence>